<evidence type="ECO:0000256" key="1">
    <source>
        <dbReference type="ARBA" id="ARBA00004123"/>
    </source>
</evidence>
<dbReference type="EMBL" id="SHOA02000038">
    <property type="protein sequence ID" value="TDH71955.1"/>
    <property type="molecule type" value="Genomic_DNA"/>
</dbReference>
<name>A0A976IHK9_BRELC</name>
<evidence type="ECO:0000256" key="3">
    <source>
        <dbReference type="ARBA" id="ARBA00023242"/>
    </source>
</evidence>
<dbReference type="OrthoDB" id="5418434at2759"/>
<comment type="subunit">
    <text evidence="4">Component of the Mediator complex.</text>
</comment>
<evidence type="ECO:0000256" key="4">
    <source>
        <dbReference type="RuleBase" id="RU364147"/>
    </source>
</evidence>
<dbReference type="InterPro" id="IPR019404">
    <property type="entry name" value="Mediator_Med11"/>
</dbReference>
<evidence type="ECO:0000256" key="2">
    <source>
        <dbReference type="ARBA" id="ARBA00008186"/>
    </source>
</evidence>
<evidence type="ECO:0000313" key="5">
    <source>
        <dbReference type="EMBL" id="TDH71955.1"/>
    </source>
</evidence>
<comment type="subcellular location">
    <subcellularLocation>
        <location evidence="1 4">Nucleus</location>
    </subcellularLocation>
</comment>
<accession>A0A976IHK9</accession>
<organism evidence="5 6">
    <name type="scientific">Bremia lactucae</name>
    <name type="common">Lettuce downy mildew</name>
    <dbReference type="NCBI Taxonomy" id="4779"/>
    <lineage>
        <taxon>Eukaryota</taxon>
        <taxon>Sar</taxon>
        <taxon>Stramenopiles</taxon>
        <taxon>Oomycota</taxon>
        <taxon>Peronosporomycetes</taxon>
        <taxon>Peronosporales</taxon>
        <taxon>Peronosporaceae</taxon>
        <taxon>Bremia</taxon>
    </lineage>
</organism>
<evidence type="ECO:0000313" key="6">
    <source>
        <dbReference type="Proteomes" id="UP000294530"/>
    </source>
</evidence>
<comment type="caution">
    <text evidence="5">The sequence shown here is derived from an EMBL/GenBank/DDBJ whole genome shotgun (WGS) entry which is preliminary data.</text>
</comment>
<comment type="similarity">
    <text evidence="2 4">Belongs to the Mediator complex subunit 11 family.</text>
</comment>
<comment type="function">
    <text evidence="4">Component of the Mediator complex, a coactivator involved in the regulated transcription of nearly all RNA polymerase II-dependent genes. Mediator functions as a bridge to convey information from gene-specific regulatory proteins to the basal RNA polymerase II transcription machinery. Mediator is recruited to promoters by direct interactions with regulatory proteins and serves as a scaffold for the assembly of a functional pre-initiation complex with RNA polymerase II and the general transcription factors.</text>
</comment>
<dbReference type="PANTHER" id="PTHR22890">
    <property type="entry name" value="MEDIATOR OF RNA POLYMERASE II TRANSCRIPTION SUBUNIT 11"/>
    <property type="match status" value="1"/>
</dbReference>
<dbReference type="GO" id="GO:0016592">
    <property type="term" value="C:mediator complex"/>
    <property type="evidence" value="ECO:0007669"/>
    <property type="project" value="InterPro"/>
</dbReference>
<keyword evidence="4" id="KW-0804">Transcription</keyword>
<dbReference type="Proteomes" id="UP000294530">
    <property type="component" value="Unassembled WGS sequence"/>
</dbReference>
<keyword evidence="4" id="KW-0805">Transcription regulation</keyword>
<dbReference type="GO" id="GO:0006357">
    <property type="term" value="P:regulation of transcription by RNA polymerase II"/>
    <property type="evidence" value="ECO:0007669"/>
    <property type="project" value="InterPro"/>
</dbReference>
<sequence>MEGESDSRVHFSDVSDPWSSSRHVAVLQTLNAVEKKLVTVLQTAATAMSLVAPRVTSDESSSLAFSTACTEFLQLVKEIHTELGNKIHLVSNYRTFARSTYGTEKDMEICIEKVKIVFEQLQSLSRYLEDHYAPEECLRGLSE</sequence>
<gene>
    <name evidence="4" type="primary">MED11</name>
    <name evidence="5" type="ORF">CCR75_007861</name>
</gene>
<protein>
    <recommendedName>
        <fullName evidence="4">Mediator of RNA polymerase II transcription subunit 11</fullName>
    </recommendedName>
    <alternativeName>
        <fullName evidence="4">Mediator complex subunit 11</fullName>
    </alternativeName>
</protein>
<dbReference type="Gene3D" id="1.10.287.3490">
    <property type="match status" value="1"/>
</dbReference>
<keyword evidence="3 4" id="KW-0539">Nucleus</keyword>
<keyword evidence="4" id="KW-0010">Activator</keyword>
<dbReference type="AlphaFoldDB" id="A0A976IHK9"/>
<keyword evidence="6" id="KW-1185">Reference proteome</keyword>
<dbReference type="GO" id="GO:0003712">
    <property type="term" value="F:transcription coregulator activity"/>
    <property type="evidence" value="ECO:0007669"/>
    <property type="project" value="InterPro"/>
</dbReference>
<reference evidence="5 6" key="1">
    <citation type="journal article" date="2021" name="Genome Biol.">
        <title>AFLAP: assembly-free linkage analysis pipeline using k-mers from genome sequencing data.</title>
        <authorList>
            <person name="Fletcher K."/>
            <person name="Zhang L."/>
            <person name="Gil J."/>
            <person name="Han R."/>
            <person name="Cavanaugh K."/>
            <person name="Michelmore R."/>
        </authorList>
    </citation>
    <scope>NUCLEOTIDE SEQUENCE [LARGE SCALE GENOMIC DNA]</scope>
    <source>
        <strain evidence="5 6">SF5</strain>
    </source>
</reference>
<proteinExistence type="inferred from homology"/>
<dbReference type="Pfam" id="PF10280">
    <property type="entry name" value="Med11"/>
    <property type="match status" value="1"/>
</dbReference>